<sequence length="147" mass="16538">MRHADAKSSSLFQDADRPLSEKGISQQAEVISKMKERSHIPDAIYCSPLRRAIETAELVSQEFELSPQILEELGDFSNVDFLISKLMLLESNSNLIIGHAPQLVELVERLTGKNLTQSFETSGYFHLIFQENLSLGKAIFEGYYSSL</sequence>
<evidence type="ECO:0000313" key="2">
    <source>
        <dbReference type="EMBL" id="CDR35189.1"/>
    </source>
</evidence>
<dbReference type="CDD" id="cd07067">
    <property type="entry name" value="HP_PGM_like"/>
    <property type="match status" value="1"/>
</dbReference>
<gene>
    <name evidence="2" type="ORF">CSEC_2383</name>
</gene>
<dbReference type="Pfam" id="PF00300">
    <property type="entry name" value="His_Phos_1"/>
    <property type="match status" value="1"/>
</dbReference>
<accession>A0A090E3R8</accession>
<keyword evidence="3" id="KW-1185">Reference proteome</keyword>
<organism evidence="2 3">
    <name type="scientific">Candidatus Criblamydia sequanensis CRIB-18</name>
    <dbReference type="NCBI Taxonomy" id="1437425"/>
    <lineage>
        <taxon>Bacteria</taxon>
        <taxon>Pseudomonadati</taxon>
        <taxon>Chlamydiota</taxon>
        <taxon>Chlamydiia</taxon>
        <taxon>Parachlamydiales</taxon>
        <taxon>Candidatus Criblamydiaceae</taxon>
        <taxon>Candidatus Criblamydia</taxon>
    </lineage>
</organism>
<protein>
    <submittedName>
        <fullName evidence="2">Phosphoglycerate mutase family protein</fullName>
    </submittedName>
</protein>
<dbReference type="eggNOG" id="COG2062">
    <property type="taxonomic scope" value="Bacteria"/>
</dbReference>
<reference evidence="2" key="1">
    <citation type="submission" date="2013-12" db="EMBL/GenBank/DDBJ databases">
        <authorList>
            <person name="Linke B."/>
        </authorList>
    </citation>
    <scope>NUCLEOTIDE SEQUENCE [LARGE SCALE GENOMIC DNA]</scope>
    <source>
        <strain evidence="2">CRIB-18</strain>
    </source>
</reference>
<name>A0A090E3R8_9BACT</name>
<reference evidence="2" key="2">
    <citation type="submission" date="2014-09" db="EMBL/GenBank/DDBJ databases">
        <title>Criblamydia sequanensis harbors a mega-plasmid encoding arsenite resistance.</title>
        <authorList>
            <person name="Bertelli C."/>
            <person name="Goesmann A."/>
            <person name="Greub G."/>
        </authorList>
    </citation>
    <scope>NUCLEOTIDE SEQUENCE [LARGE SCALE GENOMIC DNA]</scope>
    <source>
        <strain evidence="2">CRIB-18</strain>
    </source>
</reference>
<evidence type="ECO:0000313" key="3">
    <source>
        <dbReference type="Proteomes" id="UP000031552"/>
    </source>
</evidence>
<dbReference type="Gene3D" id="3.40.50.1240">
    <property type="entry name" value="Phosphoglycerate mutase-like"/>
    <property type="match status" value="1"/>
</dbReference>
<comment type="caution">
    <text evidence="2">The sequence shown here is derived from an EMBL/GenBank/DDBJ whole genome shotgun (WGS) entry which is preliminary data.</text>
</comment>
<dbReference type="AlphaFoldDB" id="A0A090E3R8"/>
<dbReference type="SUPFAM" id="SSF53254">
    <property type="entry name" value="Phosphoglycerate mutase-like"/>
    <property type="match status" value="1"/>
</dbReference>
<dbReference type="InterPro" id="IPR013078">
    <property type="entry name" value="His_Pase_superF_clade-1"/>
</dbReference>
<evidence type="ECO:0000256" key="1">
    <source>
        <dbReference type="SAM" id="MobiDB-lite"/>
    </source>
</evidence>
<dbReference type="Proteomes" id="UP000031552">
    <property type="component" value="Unassembled WGS sequence"/>
</dbReference>
<proteinExistence type="predicted"/>
<dbReference type="EMBL" id="CCEJ010000014">
    <property type="protein sequence ID" value="CDR35189.1"/>
    <property type="molecule type" value="Genomic_DNA"/>
</dbReference>
<dbReference type="STRING" id="1437425.CSEC_2383"/>
<dbReference type="InterPro" id="IPR029033">
    <property type="entry name" value="His_PPase_superfam"/>
</dbReference>
<feature type="region of interest" description="Disordered" evidence="1">
    <location>
        <begin position="1"/>
        <end position="21"/>
    </location>
</feature>